<protein>
    <submittedName>
        <fullName evidence="3">Uncharacterized protein</fullName>
    </submittedName>
</protein>
<keyword evidence="2" id="KW-0732">Signal</keyword>
<evidence type="ECO:0000313" key="3">
    <source>
        <dbReference type="EMBL" id="MFD3002175.1"/>
    </source>
</evidence>
<feature type="signal peptide" evidence="2">
    <location>
        <begin position="1"/>
        <end position="22"/>
    </location>
</feature>
<evidence type="ECO:0000256" key="1">
    <source>
        <dbReference type="SAM" id="MobiDB-lite"/>
    </source>
</evidence>
<feature type="chain" id="PRO_5046283223" evidence="2">
    <location>
        <begin position="23"/>
        <end position="50"/>
    </location>
</feature>
<proteinExistence type="predicted"/>
<feature type="region of interest" description="Disordered" evidence="1">
    <location>
        <begin position="30"/>
        <end position="50"/>
    </location>
</feature>
<accession>A0ABW6BWH4</accession>
<feature type="compositionally biased region" description="Basic and acidic residues" evidence="1">
    <location>
        <begin position="30"/>
        <end position="42"/>
    </location>
</feature>
<sequence length="50" mass="5507">MKKIMYLLLASGLMTFASCASAERKAEKGAEEVEEAAEKVADEVDEEIDR</sequence>
<name>A0ABW6BWH4_9BACT</name>
<organism evidence="3 4">
    <name type="scientific">Pontibacter toksunensis</name>
    <dbReference type="NCBI Taxonomy" id="1332631"/>
    <lineage>
        <taxon>Bacteria</taxon>
        <taxon>Pseudomonadati</taxon>
        <taxon>Bacteroidota</taxon>
        <taxon>Cytophagia</taxon>
        <taxon>Cytophagales</taxon>
        <taxon>Hymenobacteraceae</taxon>
        <taxon>Pontibacter</taxon>
    </lineage>
</organism>
<dbReference type="PROSITE" id="PS51257">
    <property type="entry name" value="PROKAR_LIPOPROTEIN"/>
    <property type="match status" value="1"/>
</dbReference>
<dbReference type="EMBL" id="JBHUOX010000014">
    <property type="protein sequence ID" value="MFD3002175.1"/>
    <property type="molecule type" value="Genomic_DNA"/>
</dbReference>
<reference evidence="4" key="1">
    <citation type="journal article" date="2019" name="Int. J. Syst. Evol. Microbiol.">
        <title>The Global Catalogue of Microorganisms (GCM) 10K type strain sequencing project: providing services to taxonomists for standard genome sequencing and annotation.</title>
        <authorList>
            <consortium name="The Broad Institute Genomics Platform"/>
            <consortium name="The Broad Institute Genome Sequencing Center for Infectious Disease"/>
            <person name="Wu L."/>
            <person name="Ma J."/>
        </authorList>
    </citation>
    <scope>NUCLEOTIDE SEQUENCE [LARGE SCALE GENOMIC DNA]</scope>
    <source>
        <strain evidence="4">KCTC 23984</strain>
    </source>
</reference>
<dbReference type="Proteomes" id="UP001597641">
    <property type="component" value="Unassembled WGS sequence"/>
</dbReference>
<evidence type="ECO:0000313" key="4">
    <source>
        <dbReference type="Proteomes" id="UP001597641"/>
    </source>
</evidence>
<dbReference type="RefSeq" id="WP_377487357.1">
    <property type="nucleotide sequence ID" value="NZ_JBHUOX010000014.1"/>
</dbReference>
<comment type="caution">
    <text evidence="3">The sequence shown here is derived from an EMBL/GenBank/DDBJ whole genome shotgun (WGS) entry which is preliminary data.</text>
</comment>
<keyword evidence="4" id="KW-1185">Reference proteome</keyword>
<evidence type="ECO:0000256" key="2">
    <source>
        <dbReference type="SAM" id="SignalP"/>
    </source>
</evidence>
<gene>
    <name evidence="3" type="ORF">ACFS7Z_17525</name>
</gene>